<dbReference type="Pfam" id="PF20256">
    <property type="entry name" value="MoCoBD_2"/>
    <property type="match status" value="2"/>
</dbReference>
<dbReference type="InterPro" id="IPR052516">
    <property type="entry name" value="N-heterocyclic_Hydroxylase"/>
</dbReference>
<evidence type="ECO:0000256" key="2">
    <source>
        <dbReference type="SAM" id="Phobius"/>
    </source>
</evidence>
<dbReference type="GeneID" id="27800961"/>
<dbReference type="EMBL" id="CADILN010000009">
    <property type="protein sequence ID" value="CAB4051580.1"/>
    <property type="molecule type" value="Genomic_DNA"/>
</dbReference>
<feature type="region of interest" description="Disordered" evidence="1">
    <location>
        <begin position="1"/>
        <end position="23"/>
    </location>
</feature>
<proteinExistence type="predicted"/>
<evidence type="ECO:0000313" key="5">
    <source>
        <dbReference type="Proteomes" id="UP000494102"/>
    </source>
</evidence>
<dbReference type="Gene3D" id="3.90.1170.50">
    <property type="entry name" value="Aldehyde oxidase/xanthine dehydrogenase, a/b hammerhead"/>
    <property type="match status" value="1"/>
</dbReference>
<dbReference type="InterPro" id="IPR037165">
    <property type="entry name" value="AldOxase/xan_DH_Mopterin-bd_sf"/>
</dbReference>
<dbReference type="Gene3D" id="3.30.365.10">
    <property type="entry name" value="Aldehyde oxidase/xanthine dehydrogenase, molybdopterin binding domain"/>
    <property type="match status" value="4"/>
</dbReference>
<feature type="transmembrane region" description="Helical" evidence="2">
    <location>
        <begin position="33"/>
        <end position="54"/>
    </location>
</feature>
<keyword evidence="2" id="KW-0812">Transmembrane</keyword>
<keyword evidence="4" id="KW-0560">Oxidoreductase</keyword>
<gene>
    <name evidence="4" type="primary">iorB_1</name>
    <name evidence="4" type="ORF">LMG9964_05259</name>
</gene>
<dbReference type="SMART" id="SM01008">
    <property type="entry name" value="Ald_Xan_dh_C"/>
    <property type="match status" value="1"/>
</dbReference>
<dbReference type="EC" id="1.3.99.16" evidence="4"/>
<organism evidence="4 5">
    <name type="scientific">Paraburkholderia phenoliruptrix</name>
    <dbReference type="NCBI Taxonomy" id="252970"/>
    <lineage>
        <taxon>Bacteria</taxon>
        <taxon>Pseudomonadati</taxon>
        <taxon>Pseudomonadota</taxon>
        <taxon>Betaproteobacteria</taxon>
        <taxon>Burkholderiales</taxon>
        <taxon>Burkholderiaceae</taxon>
        <taxon>Paraburkholderia</taxon>
    </lineage>
</organism>
<evidence type="ECO:0000259" key="3">
    <source>
        <dbReference type="SMART" id="SM01008"/>
    </source>
</evidence>
<dbReference type="InterPro" id="IPR012368">
    <property type="entry name" value="OxRdtase_Mopterin-bd_su_IorB"/>
</dbReference>
<dbReference type="InterPro" id="IPR000674">
    <property type="entry name" value="Ald_Oxase/Xan_DH_a/b"/>
</dbReference>
<evidence type="ECO:0000256" key="1">
    <source>
        <dbReference type="SAM" id="MobiDB-lite"/>
    </source>
</evidence>
<dbReference type="InterPro" id="IPR006311">
    <property type="entry name" value="TAT_signal"/>
</dbReference>
<protein>
    <submittedName>
        <fullName evidence="4">Isoquinoline 1-oxidoreductase subunit beta</fullName>
        <ecNumber evidence="4">1.3.99.16</ecNumber>
    </submittedName>
</protein>
<name>A0A6J5KCH1_9BURK</name>
<dbReference type="PIRSF" id="PIRSF036389">
    <property type="entry name" value="IOR_B"/>
    <property type="match status" value="1"/>
</dbReference>
<dbReference type="SUPFAM" id="SSF56003">
    <property type="entry name" value="Molybdenum cofactor-binding domain"/>
    <property type="match status" value="2"/>
</dbReference>
<sequence>MSQGLLDAHKGAKRPQADANETRGLSRRTFLKFGVSVGAAAGGGLLLGFSLPAISQDQKTGKSVIGGDANEAPQNGVFAPNAFIQIDTAGKVTLVVPKVEMGQGVYTSIPMLIAEELEVPLDTVTLDHAPPDEKLFTDPLLGGQLTGGSTSIRYAWEPMRRAGATARTLLVAAAAQQWQVDAASCHAQNGQVIHAASNRSIGYGQLVEAAAKLPAPQNVPLKDPKDFRIVGTAVKRLDSPEKVDGTAQFGLDVRVPDMVYAAIANCPVFGGTLASVDDTHAKKIPGVRQVVKIDNAVAVIGDHTWAAKRGLQALEIKWNEGAGAKLSMKQIVDDLAHASERNGAVARKDGNVVQGFANAKTRVDAIYQQPFLAHATMEPINCTVHVRADSCEVWLGTQVPTRVRDAAMAVTGLPADKIVVHNHLIGGGFGRRLEFDMVTQAVKIGKQVSTPVKVLWTREEDIQHDMYRPYYYDKISAGLGANGKPLAWQHRIVGSSILARFAPPAFKNGLDPDAVEVASDLPYDLPNQLVDYVRQEPHAIPTAFWRGVGPTRSTFVVESFIDELAAEAKVDPVKYRRDLLGKTPRALNVLNTAAQAANWGSAVPKGQGRGVSVMHAFGSYFAIIVDVAVDQGEVAVKRVVCAVDCGMVVNPNTVEAQVQGGIIFGITGALYSEITIKDGRVQQNNFTDYRMLRIDQTPPIDVHIVKSSEAPGGIGEPGTAALAPALTNAIFAATGKRLRHLPVGSQLQTA</sequence>
<dbReference type="PANTHER" id="PTHR47495:SF2">
    <property type="entry name" value="ALDEHYDE DEHYDROGENASE"/>
    <property type="match status" value="1"/>
</dbReference>
<dbReference type="PANTHER" id="PTHR47495">
    <property type="entry name" value="ALDEHYDE DEHYDROGENASE"/>
    <property type="match status" value="1"/>
</dbReference>
<dbReference type="AlphaFoldDB" id="A0A6J5KCH1"/>
<keyword evidence="2" id="KW-1133">Transmembrane helix</keyword>
<dbReference type="InterPro" id="IPR046867">
    <property type="entry name" value="AldOxase/xan_DH_MoCoBD2"/>
</dbReference>
<feature type="domain" description="Aldehyde oxidase/xanthine dehydrogenase a/b hammerhead" evidence="3">
    <location>
        <begin position="244"/>
        <end position="322"/>
    </location>
</feature>
<accession>A0A6J5KCH1</accession>
<dbReference type="PROSITE" id="PS51318">
    <property type="entry name" value="TAT"/>
    <property type="match status" value="1"/>
</dbReference>
<dbReference type="InterPro" id="IPR008274">
    <property type="entry name" value="AldOxase/xan_DH_MoCoBD1"/>
</dbReference>
<dbReference type="RefSeq" id="WP_014973317.1">
    <property type="nucleotide sequence ID" value="NZ_CADILN010000009.1"/>
</dbReference>
<dbReference type="Proteomes" id="UP000494102">
    <property type="component" value="Unassembled WGS sequence"/>
</dbReference>
<evidence type="ECO:0000313" key="4">
    <source>
        <dbReference type="EMBL" id="CAB4051580.1"/>
    </source>
</evidence>
<reference evidence="4 5" key="1">
    <citation type="submission" date="2020-04" db="EMBL/GenBank/DDBJ databases">
        <authorList>
            <person name="De Canck E."/>
        </authorList>
    </citation>
    <scope>NUCLEOTIDE SEQUENCE [LARGE SCALE GENOMIC DNA]</scope>
    <source>
        <strain evidence="4 5">LMG 9964</strain>
    </source>
</reference>
<keyword evidence="2" id="KW-0472">Membrane</keyword>
<dbReference type="Pfam" id="PF02738">
    <property type="entry name" value="MoCoBD_1"/>
    <property type="match status" value="1"/>
</dbReference>
<dbReference type="GO" id="GO:0047121">
    <property type="term" value="F:isoquinoline 1-oxidoreductase activity"/>
    <property type="evidence" value="ECO:0007669"/>
    <property type="project" value="UniProtKB-EC"/>
</dbReference>